<protein>
    <submittedName>
        <fullName evidence="2">Uncharacterized protein</fullName>
    </submittedName>
</protein>
<dbReference type="Proteomes" id="UP001159427">
    <property type="component" value="Unassembled WGS sequence"/>
</dbReference>
<evidence type="ECO:0000313" key="3">
    <source>
        <dbReference type="Proteomes" id="UP001159427"/>
    </source>
</evidence>
<proteinExistence type="predicted"/>
<dbReference type="NCBIfam" id="NF033679">
    <property type="entry name" value="DNRLRE_dom"/>
    <property type="match status" value="2"/>
</dbReference>
<accession>A0ABN8QVA7</accession>
<evidence type="ECO:0000313" key="2">
    <source>
        <dbReference type="EMBL" id="CAH3169239.1"/>
    </source>
</evidence>
<feature type="non-terminal residue" evidence="2">
    <location>
        <position position="405"/>
    </location>
</feature>
<comment type="caution">
    <text evidence="2">The sequence shown here is derived from an EMBL/GenBank/DDBJ whole genome shotgun (WGS) entry which is preliminary data.</text>
</comment>
<keyword evidence="3" id="KW-1185">Reference proteome</keyword>
<sequence length="405" mass="45374">MALLMVVLAAAPVRGVNTFDTGAGTVYKLSVTQDVWLESGNRNYNNYEYLIVSKIPRYPNKRTLVQFEDLPSSCPSKNVTSAKMYLYYIYSHKPSFMSAKSVPFIPRYLQVHLVKKPWDESQTTSTMRLRGIPWSSPWLALDGTDAEATPQQGTVTIFPYRPSGFVEFDVTDAVKNWSRGVPNNGLVIRATNELVLGRSNRFASNGNSDTSKHAYVLVHCSDEVGPYTPSQQPYTTANSTPWSVLLRNRMAERFASSSCPSKNVTSAKMYLYYIYSHKPSFMSAKSVPFIPRYLQVHLVKKPWDESQTTSTMRLRGIPWSSPWLALDGTDAEATPQQGTVTIFPYRPSGFVEFDVTDAVKNWSRGVPNNGLVIRATNELVLGRSNRFASNGNSDTSKHAYVLVHC</sequence>
<feature type="signal peptide" evidence="1">
    <location>
        <begin position="1"/>
        <end position="18"/>
    </location>
</feature>
<feature type="chain" id="PRO_5045155509" evidence="1">
    <location>
        <begin position="19"/>
        <end position="405"/>
    </location>
</feature>
<organism evidence="2 3">
    <name type="scientific">Porites evermanni</name>
    <dbReference type="NCBI Taxonomy" id="104178"/>
    <lineage>
        <taxon>Eukaryota</taxon>
        <taxon>Metazoa</taxon>
        <taxon>Cnidaria</taxon>
        <taxon>Anthozoa</taxon>
        <taxon>Hexacorallia</taxon>
        <taxon>Scleractinia</taxon>
        <taxon>Fungiina</taxon>
        <taxon>Poritidae</taxon>
        <taxon>Porites</taxon>
    </lineage>
</organism>
<gene>
    <name evidence="2" type="ORF">PEVE_00006801</name>
</gene>
<keyword evidence="1" id="KW-0732">Signal</keyword>
<dbReference type="EMBL" id="CALNXI010001447">
    <property type="protein sequence ID" value="CAH3169239.1"/>
    <property type="molecule type" value="Genomic_DNA"/>
</dbReference>
<reference evidence="2 3" key="1">
    <citation type="submission" date="2022-05" db="EMBL/GenBank/DDBJ databases">
        <authorList>
            <consortium name="Genoscope - CEA"/>
            <person name="William W."/>
        </authorList>
    </citation>
    <scope>NUCLEOTIDE SEQUENCE [LARGE SCALE GENOMIC DNA]</scope>
</reference>
<evidence type="ECO:0000256" key="1">
    <source>
        <dbReference type="SAM" id="SignalP"/>
    </source>
</evidence>
<name>A0ABN8QVA7_9CNID</name>